<name>A0A0P7XPD1_9BACT</name>
<evidence type="ECO:0000313" key="5">
    <source>
        <dbReference type="EMBL" id="KPQ18764.1"/>
    </source>
</evidence>
<dbReference type="CDD" id="cd12797">
    <property type="entry name" value="M23_peptidase"/>
    <property type="match status" value="1"/>
</dbReference>
<evidence type="ECO:0000259" key="4">
    <source>
        <dbReference type="Pfam" id="PF01551"/>
    </source>
</evidence>
<dbReference type="Gene3D" id="2.70.70.10">
    <property type="entry name" value="Glucose Permease (Domain IIA)"/>
    <property type="match status" value="1"/>
</dbReference>
<feature type="signal peptide" evidence="3">
    <location>
        <begin position="1"/>
        <end position="27"/>
    </location>
</feature>
<feature type="domain" description="M23ase beta-sheet core" evidence="4">
    <location>
        <begin position="319"/>
        <end position="410"/>
    </location>
</feature>
<dbReference type="AlphaFoldDB" id="A0A0P7XPD1"/>
<comment type="caution">
    <text evidence="5">The sequence shown here is derived from an EMBL/GenBank/DDBJ whole genome shotgun (WGS) entry which is preliminary data.</text>
</comment>
<dbReference type="Pfam" id="PF01551">
    <property type="entry name" value="Peptidase_M23"/>
    <property type="match status" value="1"/>
</dbReference>
<evidence type="ECO:0000256" key="1">
    <source>
        <dbReference type="ARBA" id="ARBA00022729"/>
    </source>
</evidence>
<keyword evidence="2" id="KW-0175">Coiled coil</keyword>
<feature type="chain" id="PRO_5006145542" evidence="3">
    <location>
        <begin position="28"/>
        <end position="417"/>
    </location>
</feature>
<proteinExistence type="predicted"/>
<dbReference type="eggNOG" id="COG4942">
    <property type="taxonomic scope" value="Bacteria"/>
</dbReference>
<dbReference type="GO" id="GO:0004222">
    <property type="term" value="F:metalloendopeptidase activity"/>
    <property type="evidence" value="ECO:0007669"/>
    <property type="project" value="TreeGrafter"/>
</dbReference>
<dbReference type="Proteomes" id="UP000050421">
    <property type="component" value="Unassembled WGS sequence"/>
</dbReference>
<gene>
    <name evidence="5" type="ORF">HLUCCX10_04770</name>
</gene>
<evidence type="ECO:0000256" key="3">
    <source>
        <dbReference type="SAM" id="SignalP"/>
    </source>
</evidence>
<dbReference type="PANTHER" id="PTHR21666">
    <property type="entry name" value="PEPTIDASE-RELATED"/>
    <property type="match status" value="1"/>
</dbReference>
<organism evidence="5 6">
    <name type="scientific">Algoriphagus marincola HL-49</name>
    <dbReference type="NCBI Taxonomy" id="1305737"/>
    <lineage>
        <taxon>Bacteria</taxon>
        <taxon>Pseudomonadati</taxon>
        <taxon>Bacteroidota</taxon>
        <taxon>Cytophagia</taxon>
        <taxon>Cytophagales</taxon>
        <taxon>Cyclobacteriaceae</taxon>
        <taxon>Algoriphagus</taxon>
    </lineage>
</organism>
<dbReference type="InterPro" id="IPR011055">
    <property type="entry name" value="Dup_hybrid_motif"/>
</dbReference>
<dbReference type="PANTHER" id="PTHR21666:SF289">
    <property type="entry name" value="L-ALA--D-GLU ENDOPEPTIDASE"/>
    <property type="match status" value="1"/>
</dbReference>
<dbReference type="PATRIC" id="fig|1305737.6.peg.1605"/>
<dbReference type="InterPro" id="IPR050570">
    <property type="entry name" value="Cell_wall_metabolism_enzyme"/>
</dbReference>
<dbReference type="STRING" id="1305737.GCA_000526355_03732"/>
<accession>A0A0P7XPD1</accession>
<dbReference type="EMBL" id="LJXT01000020">
    <property type="protein sequence ID" value="KPQ18764.1"/>
    <property type="molecule type" value="Genomic_DNA"/>
</dbReference>
<feature type="coiled-coil region" evidence="2">
    <location>
        <begin position="82"/>
        <end position="262"/>
    </location>
</feature>
<reference evidence="5 6" key="1">
    <citation type="submission" date="2015-09" db="EMBL/GenBank/DDBJ databases">
        <title>Identification and resolution of microdiversity through metagenomic sequencing of parallel consortia.</title>
        <authorList>
            <person name="Nelson W.C."/>
            <person name="Romine M.F."/>
            <person name="Lindemann S.R."/>
        </authorList>
    </citation>
    <scope>NUCLEOTIDE SEQUENCE [LARGE SCALE GENOMIC DNA]</scope>
    <source>
        <strain evidence="5">HL-49</strain>
    </source>
</reference>
<protein>
    <submittedName>
        <fullName evidence="5">Membrane-bound metallopeptidase</fullName>
    </submittedName>
</protein>
<dbReference type="InterPro" id="IPR016047">
    <property type="entry name" value="M23ase_b-sheet_dom"/>
</dbReference>
<feature type="coiled-coil region" evidence="2">
    <location>
        <begin position="26"/>
        <end position="56"/>
    </location>
</feature>
<evidence type="ECO:0000313" key="6">
    <source>
        <dbReference type="Proteomes" id="UP000050421"/>
    </source>
</evidence>
<keyword evidence="1 3" id="KW-0732">Signal</keyword>
<dbReference type="Gene3D" id="6.10.250.3150">
    <property type="match status" value="1"/>
</dbReference>
<dbReference type="SUPFAM" id="SSF51261">
    <property type="entry name" value="Duplicated hybrid motif"/>
    <property type="match status" value="1"/>
</dbReference>
<dbReference type="OrthoDB" id="9815884at2"/>
<evidence type="ECO:0000256" key="2">
    <source>
        <dbReference type="SAM" id="Coils"/>
    </source>
</evidence>
<sequence length="417" mass="47338">MKNTSYRLFLITCLALISMAALSPVQAQTSRTRADLERKKAEIQAKLKEFDAILRQTTANKKETIGSLNAVTRQYQTQSRLVSTLDREVKVLDSEIQKNEDDINRLENDLKELKAEYARMIYNSSKLNRNLSIVAFVFSSNNFNQLYMRLKYLKQYTDSRKQQAAQIQALSLELAKEKEQLEIRKQDKEKILAEAQRERQKLEAMRREQQGIVNTLTKKEKSIRSQITATKKQQQQLESMIRKAIEEEIRLAEEAAKKEDSRATKTEGSSLPMTPEVAALSSSFAGNRGRLPWPVETGFISQTYGDHPHPTLRGIMVPSDGINIRTQPNSNVRTVFDGTVAKVASMPGYGETVLIKHGEYYTLYTKLQSTSVKVGQVVKARDVIGRVATNSDGEAEIHFQTWKGLQKMDPASWISSR</sequence>